<keyword evidence="6" id="KW-1185">Reference proteome</keyword>
<keyword evidence="2 4" id="KW-0479">Metal-binding</keyword>
<comment type="caution">
    <text evidence="5">The sequence shown here is derived from an EMBL/GenBank/DDBJ whole genome shotgun (WGS) entry which is preliminary data.</text>
</comment>
<dbReference type="PROSITE" id="PS00086">
    <property type="entry name" value="CYTOCHROME_P450"/>
    <property type="match status" value="1"/>
</dbReference>
<gene>
    <name evidence="5" type="ORF">SLS56_007589</name>
</gene>
<evidence type="ECO:0000313" key="6">
    <source>
        <dbReference type="Proteomes" id="UP001521116"/>
    </source>
</evidence>
<keyword evidence="3 4" id="KW-0408">Iron</keyword>
<evidence type="ECO:0000256" key="4">
    <source>
        <dbReference type="RuleBase" id="RU000461"/>
    </source>
</evidence>
<keyword evidence="4" id="KW-0560">Oxidoreductase</keyword>
<dbReference type="Gene3D" id="1.10.630.10">
    <property type="entry name" value="Cytochrome P450"/>
    <property type="match status" value="1"/>
</dbReference>
<reference evidence="5 6" key="1">
    <citation type="submission" date="2024-02" db="EMBL/GenBank/DDBJ databases">
        <title>De novo assembly and annotation of 12 fungi associated with fruit tree decline syndrome in Ontario, Canada.</title>
        <authorList>
            <person name="Sulman M."/>
            <person name="Ellouze W."/>
            <person name="Ilyukhin E."/>
        </authorList>
    </citation>
    <scope>NUCLEOTIDE SEQUENCE [LARGE SCALE GENOMIC DNA]</scope>
    <source>
        <strain evidence="5 6">M1-105</strain>
    </source>
</reference>
<proteinExistence type="inferred from homology"/>
<sequence length="531" mass="58467">MVSIVGLIAVAALVYFAVRDFRRYLALRQFKGPPLSGFTRYWVYKASTSGRSTCRVGPNTLLTKDISVIKRINAVRSEYGRADWYKAIRLHPTEDNITVSSAPLLLYFAFHRSRADPFTQTYMDDNVHTKIRQAMAPGYSGKENQYIEKDIDATLLKMMVLIQTKYLSTPTKYVPLDLARTSTFFTLDTISTVAFGRTFGFLDKDGDPFNYLEQGKTLWPFVMGIATFPELHNIVRIPAVRALWPSASDAQGLGAIMSFANAVVAERFDPVAPVTRRDMLGSFLAHGLTRTQLESETLIQITAGSDSTATAIRIALLHIATNPRILRTLLAELSGAAAAGRLSRPIITDQQARALPYLQACIKESLRIVPPAAGLLPKRVPAGGDVIDGRAVPGGTAVGWNVFGLMRDAAVFGPDAHLFRPERWLLADAAALARMADAQAAVFGAGKHGCLGRSVAMFELDKAVAELVLRFEWEVADPQRPFKGVCMGFFLQEDMFFRVTERKADGGETGLEGLGLEGKRDYGMETVWEDL</sequence>
<evidence type="ECO:0000256" key="1">
    <source>
        <dbReference type="ARBA" id="ARBA00001971"/>
    </source>
</evidence>
<name>A0ABR3SMF9_9PEZI</name>
<dbReference type="PRINTS" id="PR00463">
    <property type="entry name" value="EP450I"/>
</dbReference>
<dbReference type="PANTHER" id="PTHR24305:SF168">
    <property type="entry name" value="P450, PUTATIVE (EUROFUNG)-RELATED"/>
    <property type="match status" value="1"/>
</dbReference>
<accession>A0ABR3SMF9</accession>
<evidence type="ECO:0000313" key="5">
    <source>
        <dbReference type="EMBL" id="KAL1624789.1"/>
    </source>
</evidence>
<dbReference type="Proteomes" id="UP001521116">
    <property type="component" value="Unassembled WGS sequence"/>
</dbReference>
<evidence type="ECO:0000256" key="3">
    <source>
        <dbReference type="ARBA" id="ARBA00023004"/>
    </source>
</evidence>
<evidence type="ECO:0008006" key="7">
    <source>
        <dbReference type="Google" id="ProtNLM"/>
    </source>
</evidence>
<protein>
    <recommendedName>
        <fullName evidence="7">Cytochrome P450</fullName>
    </recommendedName>
</protein>
<dbReference type="InterPro" id="IPR036396">
    <property type="entry name" value="Cyt_P450_sf"/>
</dbReference>
<keyword evidence="4" id="KW-0503">Monooxygenase</keyword>
<dbReference type="PRINTS" id="PR00385">
    <property type="entry name" value="P450"/>
</dbReference>
<dbReference type="InterPro" id="IPR050121">
    <property type="entry name" value="Cytochrome_P450_monoxygenase"/>
</dbReference>
<dbReference type="Pfam" id="PF00067">
    <property type="entry name" value="p450"/>
    <property type="match status" value="1"/>
</dbReference>
<comment type="cofactor">
    <cofactor evidence="1">
        <name>heme</name>
        <dbReference type="ChEBI" id="CHEBI:30413"/>
    </cofactor>
</comment>
<comment type="similarity">
    <text evidence="4">Belongs to the cytochrome P450 family.</text>
</comment>
<dbReference type="InterPro" id="IPR017972">
    <property type="entry name" value="Cyt_P450_CS"/>
</dbReference>
<dbReference type="EMBL" id="JAJVDC020000101">
    <property type="protein sequence ID" value="KAL1624789.1"/>
    <property type="molecule type" value="Genomic_DNA"/>
</dbReference>
<evidence type="ECO:0000256" key="2">
    <source>
        <dbReference type="ARBA" id="ARBA00022723"/>
    </source>
</evidence>
<organism evidence="5 6">
    <name type="scientific">Neofusicoccum ribis</name>
    <dbReference type="NCBI Taxonomy" id="45134"/>
    <lineage>
        <taxon>Eukaryota</taxon>
        <taxon>Fungi</taxon>
        <taxon>Dikarya</taxon>
        <taxon>Ascomycota</taxon>
        <taxon>Pezizomycotina</taxon>
        <taxon>Dothideomycetes</taxon>
        <taxon>Dothideomycetes incertae sedis</taxon>
        <taxon>Botryosphaeriales</taxon>
        <taxon>Botryosphaeriaceae</taxon>
        <taxon>Neofusicoccum</taxon>
    </lineage>
</organism>
<dbReference type="SUPFAM" id="SSF48264">
    <property type="entry name" value="Cytochrome P450"/>
    <property type="match status" value="1"/>
</dbReference>
<dbReference type="CDD" id="cd11060">
    <property type="entry name" value="CYP57A1-like"/>
    <property type="match status" value="1"/>
</dbReference>
<keyword evidence="4" id="KW-0349">Heme</keyword>
<dbReference type="InterPro" id="IPR002401">
    <property type="entry name" value="Cyt_P450_E_grp-I"/>
</dbReference>
<dbReference type="InterPro" id="IPR001128">
    <property type="entry name" value="Cyt_P450"/>
</dbReference>
<dbReference type="PANTHER" id="PTHR24305">
    <property type="entry name" value="CYTOCHROME P450"/>
    <property type="match status" value="1"/>
</dbReference>